<evidence type="ECO:0000313" key="3">
    <source>
        <dbReference type="Proteomes" id="UP000735302"/>
    </source>
</evidence>
<dbReference type="Gene3D" id="3.30.70.270">
    <property type="match status" value="2"/>
</dbReference>
<dbReference type="InterPro" id="IPR000477">
    <property type="entry name" value="RT_dom"/>
</dbReference>
<feature type="domain" description="Reverse transcriptase" evidence="1">
    <location>
        <begin position="1"/>
        <end position="65"/>
    </location>
</feature>
<protein>
    <submittedName>
        <fullName evidence="2">Retrovirus-related pol polyprotein from transposon 17.6</fullName>
    </submittedName>
</protein>
<dbReference type="Pfam" id="PF00078">
    <property type="entry name" value="RVT_1"/>
    <property type="match status" value="1"/>
</dbReference>
<dbReference type="InterPro" id="IPR051320">
    <property type="entry name" value="Viral_Replic_Matur_Polypro"/>
</dbReference>
<organism evidence="2 3">
    <name type="scientific">Plakobranchus ocellatus</name>
    <dbReference type="NCBI Taxonomy" id="259542"/>
    <lineage>
        <taxon>Eukaryota</taxon>
        <taxon>Metazoa</taxon>
        <taxon>Spiralia</taxon>
        <taxon>Lophotrochozoa</taxon>
        <taxon>Mollusca</taxon>
        <taxon>Gastropoda</taxon>
        <taxon>Heterobranchia</taxon>
        <taxon>Euthyneura</taxon>
        <taxon>Panpulmonata</taxon>
        <taxon>Sacoglossa</taxon>
        <taxon>Placobranchoidea</taxon>
        <taxon>Plakobranchidae</taxon>
        <taxon>Plakobranchus</taxon>
    </lineage>
</organism>
<gene>
    <name evidence="2" type="ORF">PoB_005505300</name>
</gene>
<dbReference type="AlphaFoldDB" id="A0AAV4CAL7"/>
<dbReference type="SUPFAM" id="SSF56672">
    <property type="entry name" value="DNA/RNA polymerases"/>
    <property type="match status" value="1"/>
</dbReference>
<keyword evidence="3" id="KW-1185">Reference proteome</keyword>
<dbReference type="Proteomes" id="UP000735302">
    <property type="component" value="Unassembled WGS sequence"/>
</dbReference>
<accession>A0AAV4CAL7</accession>
<dbReference type="PANTHER" id="PTHR33064:SF29">
    <property type="entry name" value="PEPTIDASE A2 DOMAIN-CONTAINING PROTEIN-RELATED"/>
    <property type="match status" value="1"/>
</dbReference>
<comment type="caution">
    <text evidence="2">The sequence shown here is derived from an EMBL/GenBank/DDBJ whole genome shotgun (WGS) entry which is preliminary data.</text>
</comment>
<dbReference type="EMBL" id="BLXT01006043">
    <property type="protein sequence ID" value="GFO28548.1"/>
    <property type="molecule type" value="Genomic_DNA"/>
</dbReference>
<dbReference type="PANTHER" id="PTHR33064">
    <property type="entry name" value="POL PROTEIN"/>
    <property type="match status" value="1"/>
</dbReference>
<dbReference type="InterPro" id="IPR043502">
    <property type="entry name" value="DNA/RNA_pol_sf"/>
</dbReference>
<evidence type="ECO:0000313" key="2">
    <source>
        <dbReference type="EMBL" id="GFO28548.1"/>
    </source>
</evidence>
<sequence>MSHALRDLPFVVSYLDDVLIFSETWSSHVKHVQVTLTALKNANFTVKPSKTHIGVDSIDFLGHTISQGKVLPDKEKTEMIRQINTPTTKTEVKPILGLLNYYRRLAQDFSKLSQPLTDLTKARALNKSRVNGRM</sequence>
<dbReference type="InterPro" id="IPR043128">
    <property type="entry name" value="Rev_trsase/Diguanyl_cyclase"/>
</dbReference>
<evidence type="ECO:0000259" key="1">
    <source>
        <dbReference type="PROSITE" id="PS50878"/>
    </source>
</evidence>
<proteinExistence type="predicted"/>
<name>A0AAV4CAL7_9GAST</name>
<reference evidence="2 3" key="1">
    <citation type="journal article" date="2021" name="Elife">
        <title>Chloroplast acquisition without the gene transfer in kleptoplastic sea slugs, Plakobranchus ocellatus.</title>
        <authorList>
            <person name="Maeda T."/>
            <person name="Takahashi S."/>
            <person name="Yoshida T."/>
            <person name="Shimamura S."/>
            <person name="Takaki Y."/>
            <person name="Nagai Y."/>
            <person name="Toyoda A."/>
            <person name="Suzuki Y."/>
            <person name="Arimoto A."/>
            <person name="Ishii H."/>
            <person name="Satoh N."/>
            <person name="Nishiyama T."/>
            <person name="Hasebe M."/>
            <person name="Maruyama T."/>
            <person name="Minagawa J."/>
            <person name="Obokata J."/>
            <person name="Shigenobu S."/>
        </authorList>
    </citation>
    <scope>NUCLEOTIDE SEQUENCE [LARGE SCALE GENOMIC DNA]</scope>
</reference>
<dbReference type="PROSITE" id="PS50878">
    <property type="entry name" value="RT_POL"/>
    <property type="match status" value="1"/>
</dbReference>